<evidence type="ECO:0000313" key="1">
    <source>
        <dbReference type="EMBL" id="SVA64322.1"/>
    </source>
</evidence>
<protein>
    <submittedName>
        <fullName evidence="1">Uncharacterized protein</fullName>
    </submittedName>
</protein>
<accession>A0A381XIJ2</accession>
<dbReference type="EMBL" id="UINC01015238">
    <property type="protein sequence ID" value="SVA64322.1"/>
    <property type="molecule type" value="Genomic_DNA"/>
</dbReference>
<gene>
    <name evidence="1" type="ORF">METZ01_LOCUS117176</name>
</gene>
<reference evidence="1" key="1">
    <citation type="submission" date="2018-05" db="EMBL/GenBank/DDBJ databases">
        <authorList>
            <person name="Lanie J.A."/>
            <person name="Ng W.-L."/>
            <person name="Kazmierczak K.M."/>
            <person name="Andrzejewski T.M."/>
            <person name="Davidsen T.M."/>
            <person name="Wayne K.J."/>
            <person name="Tettelin H."/>
            <person name="Glass J.I."/>
            <person name="Rusch D."/>
            <person name="Podicherti R."/>
            <person name="Tsui H.-C.T."/>
            <person name="Winkler M.E."/>
        </authorList>
    </citation>
    <scope>NUCLEOTIDE SEQUENCE</scope>
</reference>
<organism evidence="1">
    <name type="scientific">marine metagenome</name>
    <dbReference type="NCBI Taxonomy" id="408172"/>
    <lineage>
        <taxon>unclassified sequences</taxon>
        <taxon>metagenomes</taxon>
        <taxon>ecological metagenomes</taxon>
    </lineage>
</organism>
<dbReference type="AlphaFoldDB" id="A0A381XIJ2"/>
<feature type="non-terminal residue" evidence="1">
    <location>
        <position position="1"/>
    </location>
</feature>
<name>A0A381XIJ2_9ZZZZ</name>
<proteinExistence type="predicted"/>
<sequence>VGSEIDPEENIFYTIFPEIKGFVSGQFYEVDKNRYIVRIVFIEYSHERLSQKSYTLREFVVLQNYVNRQKTITESERKYISGELTYLNTDKVIKSIPLNQLVVMKHRDNKKIGGTMRSYDGKHIEIQTPISIISVPIWELEKISYRPSIIERLPWKLRIFGVTALVGLLISEFWNIQTNPRIDIQWYYRFFGTTIGLFSARETYDTVNILLSPMKSFALTPSEMDLLKLKKQE</sequence>